<dbReference type="InterPro" id="IPR021889">
    <property type="entry name" value="DUF3500"/>
</dbReference>
<dbReference type="EMBL" id="UINC01117770">
    <property type="protein sequence ID" value="SVC90430.1"/>
    <property type="molecule type" value="Genomic_DNA"/>
</dbReference>
<evidence type="ECO:0008006" key="2">
    <source>
        <dbReference type="Google" id="ProtNLM"/>
    </source>
</evidence>
<dbReference type="PANTHER" id="PTHR37489">
    <property type="entry name" value="DUF3500 DOMAIN-CONTAINING PROTEIN"/>
    <property type="match status" value="1"/>
</dbReference>
<accession>A0A382QZT9</accession>
<sequence length="230" mass="26202">MSQIDFRPYVPAPEKSKIVGETSRQHANTIVKKDIIIGLFDYWRGLFGQQFKGITTNGLCQKRLFSIRPENAPTEAALNAAISLLNKLSANQKQRACFDIHSKQWRNWQNTEIYIEEHGLRLDEVESSLRSAVMQVIKASLSDEGYEKTRNVMRLNRFLGDLVGGPGVMGEWSYIFCLFGSPSINKPWGWQLFGHHLALNCLFIDRQMILTPTFMGAEPTYVDEGPFKDV</sequence>
<reference evidence="1" key="1">
    <citation type="submission" date="2018-05" db="EMBL/GenBank/DDBJ databases">
        <authorList>
            <person name="Lanie J.A."/>
            <person name="Ng W.-L."/>
            <person name="Kazmierczak K.M."/>
            <person name="Andrzejewski T.M."/>
            <person name="Davidsen T.M."/>
            <person name="Wayne K.J."/>
            <person name="Tettelin H."/>
            <person name="Glass J.I."/>
            <person name="Rusch D."/>
            <person name="Podicherti R."/>
            <person name="Tsui H.-C.T."/>
            <person name="Winkler M.E."/>
        </authorList>
    </citation>
    <scope>NUCLEOTIDE SEQUENCE</scope>
</reference>
<protein>
    <recommendedName>
        <fullName evidence="2">DUF3500 domain-containing protein</fullName>
    </recommendedName>
</protein>
<proteinExistence type="predicted"/>
<dbReference type="Pfam" id="PF12006">
    <property type="entry name" value="DUF3500"/>
    <property type="match status" value="1"/>
</dbReference>
<dbReference type="PANTHER" id="PTHR37489:SF1">
    <property type="entry name" value="DUF3500 DOMAIN-CONTAINING PROTEIN"/>
    <property type="match status" value="1"/>
</dbReference>
<feature type="non-terminal residue" evidence="1">
    <location>
        <position position="230"/>
    </location>
</feature>
<dbReference type="AlphaFoldDB" id="A0A382QZT9"/>
<organism evidence="1">
    <name type="scientific">marine metagenome</name>
    <dbReference type="NCBI Taxonomy" id="408172"/>
    <lineage>
        <taxon>unclassified sequences</taxon>
        <taxon>metagenomes</taxon>
        <taxon>ecological metagenomes</taxon>
    </lineage>
</organism>
<evidence type="ECO:0000313" key="1">
    <source>
        <dbReference type="EMBL" id="SVC90430.1"/>
    </source>
</evidence>
<name>A0A382QZT9_9ZZZZ</name>
<gene>
    <name evidence="1" type="ORF">METZ01_LOCUS343284</name>
</gene>